<dbReference type="EMBL" id="CP019127">
    <property type="protein sequence ID" value="APX91398.1"/>
    <property type="molecule type" value="Genomic_DNA"/>
</dbReference>
<geneLocation type="plasmid" evidence="1">
    <name>unnamed</name>
</geneLocation>
<dbReference type="AlphaFoldDB" id="A0A1P8QYC0"/>
<proteinExistence type="predicted"/>
<gene>
    <name evidence="1" type="ORF">BV394_16010</name>
</gene>
<name>A0A1P8QYC0_9RHOB</name>
<reference evidence="1" key="1">
    <citation type="submission" date="2017-01" db="EMBL/GenBank/DDBJ databases">
        <title>Genomic analysis of Xuhuaishuia manganoxidans DY6-4.</title>
        <authorList>
            <person name="Wang X."/>
        </authorList>
    </citation>
    <scope>NUCLEOTIDE SEQUENCE</scope>
    <source>
        <strain evidence="1">DY6-4</strain>
        <plasmid evidence="1">unnamed</plasmid>
    </source>
</reference>
<organism evidence="1">
    <name type="scientific">Brevirhabdus pacifica</name>
    <dbReference type="NCBI Taxonomy" id="1267768"/>
    <lineage>
        <taxon>Bacteria</taxon>
        <taxon>Pseudomonadati</taxon>
        <taxon>Pseudomonadota</taxon>
        <taxon>Alphaproteobacteria</taxon>
        <taxon>Rhodobacterales</taxon>
        <taxon>Paracoccaceae</taxon>
        <taxon>Brevirhabdus</taxon>
    </lineage>
</organism>
<evidence type="ECO:0000313" key="1">
    <source>
        <dbReference type="EMBL" id="APX91398.1"/>
    </source>
</evidence>
<sequence>MKKIVAAGLAAALVALPVSGAYAAEVKPLDATKSTQSLPPVLLGGAGVGATGLIVGAITLLTVVAIVTENNSSGTTR</sequence>
<protein>
    <submittedName>
        <fullName evidence="1">Uncharacterized protein</fullName>
    </submittedName>
</protein>
<dbReference type="RefSeq" id="WP_076981321.1">
    <property type="nucleotide sequence ID" value="NZ_CP019127.1"/>
</dbReference>
<accession>A0A1P8QYC0</accession>
<keyword evidence="1" id="KW-0614">Plasmid</keyword>
<accession>A0A2M9D475</accession>